<comment type="caution">
    <text evidence="4">The sequence shown here is derived from an EMBL/GenBank/DDBJ whole genome shotgun (WGS) entry which is preliminary data.</text>
</comment>
<keyword evidence="1 2" id="KW-0129">CBS domain</keyword>
<feature type="domain" description="CBS" evidence="3">
    <location>
        <begin position="67"/>
        <end position="118"/>
    </location>
</feature>
<evidence type="ECO:0000313" key="4">
    <source>
        <dbReference type="EMBL" id="HGF33003.1"/>
    </source>
</evidence>
<dbReference type="Gene3D" id="3.10.580.10">
    <property type="entry name" value="CBS-domain"/>
    <property type="match status" value="1"/>
</dbReference>
<dbReference type="InterPro" id="IPR051257">
    <property type="entry name" value="Diverse_CBS-Domain"/>
</dbReference>
<reference evidence="4" key="1">
    <citation type="journal article" date="2020" name="mSystems">
        <title>Genome- and Community-Level Interaction Insights into Carbon Utilization and Element Cycling Functions of Hydrothermarchaeota in Hydrothermal Sediment.</title>
        <authorList>
            <person name="Zhou Z."/>
            <person name="Liu Y."/>
            <person name="Xu W."/>
            <person name="Pan J."/>
            <person name="Luo Z.H."/>
            <person name="Li M."/>
        </authorList>
    </citation>
    <scope>NUCLEOTIDE SEQUENCE [LARGE SCALE GENOMIC DNA]</scope>
    <source>
        <strain evidence="4">SpSt-897</strain>
    </source>
</reference>
<protein>
    <submittedName>
        <fullName evidence="4">CBS domain-containing protein</fullName>
    </submittedName>
</protein>
<dbReference type="Pfam" id="PF00571">
    <property type="entry name" value="CBS"/>
    <property type="match status" value="1"/>
</dbReference>
<dbReference type="InterPro" id="IPR000644">
    <property type="entry name" value="CBS_dom"/>
</dbReference>
<dbReference type="SMART" id="SM00116">
    <property type="entry name" value="CBS"/>
    <property type="match status" value="1"/>
</dbReference>
<dbReference type="AlphaFoldDB" id="A0A7C3UX97"/>
<dbReference type="PANTHER" id="PTHR43080">
    <property type="entry name" value="CBS DOMAIN-CONTAINING PROTEIN CBSX3, MITOCHONDRIAL"/>
    <property type="match status" value="1"/>
</dbReference>
<proteinExistence type="predicted"/>
<accession>A0A7C3UX97</accession>
<dbReference type="PROSITE" id="PS51371">
    <property type="entry name" value="CBS"/>
    <property type="match status" value="1"/>
</dbReference>
<evidence type="ECO:0000259" key="3">
    <source>
        <dbReference type="PROSITE" id="PS51371"/>
    </source>
</evidence>
<dbReference type="SUPFAM" id="SSF54631">
    <property type="entry name" value="CBS-domain pair"/>
    <property type="match status" value="1"/>
</dbReference>
<dbReference type="InterPro" id="IPR046342">
    <property type="entry name" value="CBS_dom_sf"/>
</dbReference>
<gene>
    <name evidence="4" type="ORF">ENW96_01255</name>
</gene>
<sequence>MGNEEDDRVKRGSTAGVELKEEDIMAAMQEIHGYLDITPGDFKQIYILAYQHALERLSRELTAAEIMTRKVISVTADTPLAEVAEAMGKRGVSGVPVVDDQGRVVGVISEKDFLRSMG</sequence>
<organism evidence="4">
    <name type="scientific">Desulfobacca acetoxidans</name>
    <dbReference type="NCBI Taxonomy" id="60893"/>
    <lineage>
        <taxon>Bacteria</taxon>
        <taxon>Pseudomonadati</taxon>
        <taxon>Thermodesulfobacteriota</taxon>
        <taxon>Desulfobaccia</taxon>
        <taxon>Desulfobaccales</taxon>
        <taxon>Desulfobaccaceae</taxon>
        <taxon>Desulfobacca</taxon>
    </lineage>
</organism>
<evidence type="ECO:0000256" key="2">
    <source>
        <dbReference type="PROSITE-ProRule" id="PRU00703"/>
    </source>
</evidence>
<dbReference type="EMBL" id="DTMF01000035">
    <property type="protein sequence ID" value="HGF33003.1"/>
    <property type="molecule type" value="Genomic_DNA"/>
</dbReference>
<name>A0A7C3UX97_9BACT</name>
<evidence type="ECO:0000256" key="1">
    <source>
        <dbReference type="ARBA" id="ARBA00023122"/>
    </source>
</evidence>
<dbReference type="PANTHER" id="PTHR43080:SF26">
    <property type="entry name" value="REGULATORY PROTEIN"/>
    <property type="match status" value="1"/>
</dbReference>